<dbReference type="EMBL" id="JBBPFD010000021">
    <property type="protein sequence ID" value="KAK7882749.1"/>
    <property type="molecule type" value="Genomic_DNA"/>
</dbReference>
<dbReference type="InterPro" id="IPR018081">
    <property type="entry name" value="Anaphylatoxin_comp_syst"/>
</dbReference>
<evidence type="ECO:0000256" key="5">
    <source>
        <dbReference type="SAM" id="SignalP"/>
    </source>
</evidence>
<dbReference type="SUPFAM" id="SSF50242">
    <property type="entry name" value="TIMP-like"/>
    <property type="match status" value="1"/>
</dbReference>
<dbReference type="Pfam" id="PF07678">
    <property type="entry name" value="TED_complement"/>
    <property type="match status" value="1"/>
</dbReference>
<dbReference type="Pfam" id="PF01835">
    <property type="entry name" value="MG2"/>
    <property type="match status" value="1"/>
</dbReference>
<comment type="caution">
    <text evidence="7">The sequence shown here is derived from an EMBL/GenBank/DDBJ whole genome shotgun (WGS) entry which is preliminary data.</text>
</comment>
<dbReference type="InterPro" id="IPR001599">
    <property type="entry name" value="Macroglobln_a2"/>
</dbReference>
<dbReference type="InterPro" id="IPR011625">
    <property type="entry name" value="A2M_N_BRD"/>
</dbReference>
<dbReference type="SUPFAM" id="SSF47686">
    <property type="entry name" value="Anaphylotoxins (complement system)"/>
    <property type="match status" value="1"/>
</dbReference>
<dbReference type="InterPro" id="IPR001134">
    <property type="entry name" value="Netrin_domain"/>
</dbReference>
<comment type="subcellular location">
    <subcellularLocation>
        <location evidence="1">Secreted</location>
    </subcellularLocation>
</comment>
<feature type="chain" id="PRO_5043564516" description="NTR domain-containing protein" evidence="5">
    <location>
        <begin position="21"/>
        <end position="1680"/>
    </location>
</feature>
<feature type="domain" description="NTR" evidence="6">
    <location>
        <begin position="1531"/>
        <end position="1676"/>
    </location>
</feature>
<dbReference type="InterPro" id="IPR018933">
    <property type="entry name" value="Netrin_module_non-TIMP"/>
</dbReference>
<keyword evidence="2" id="KW-0964">Secreted</keyword>
<dbReference type="GO" id="GO:0004866">
    <property type="term" value="F:endopeptidase inhibitor activity"/>
    <property type="evidence" value="ECO:0007669"/>
    <property type="project" value="InterPro"/>
</dbReference>
<dbReference type="Gene3D" id="2.40.50.120">
    <property type="match status" value="1"/>
</dbReference>
<dbReference type="SMART" id="SM01419">
    <property type="entry name" value="Thiol-ester_cl"/>
    <property type="match status" value="1"/>
</dbReference>
<proteinExistence type="predicted"/>
<keyword evidence="3" id="KW-1015">Disulfide bond</keyword>
<dbReference type="GO" id="GO:0005615">
    <property type="term" value="C:extracellular space"/>
    <property type="evidence" value="ECO:0007669"/>
    <property type="project" value="InterPro"/>
</dbReference>
<dbReference type="InterPro" id="IPR047565">
    <property type="entry name" value="Alpha-macroglob_thiol-ester_cl"/>
</dbReference>
<organism evidence="7 8">
    <name type="scientific">Mugilogobius chulae</name>
    <name type="common">yellowstripe goby</name>
    <dbReference type="NCBI Taxonomy" id="88201"/>
    <lineage>
        <taxon>Eukaryota</taxon>
        <taxon>Metazoa</taxon>
        <taxon>Chordata</taxon>
        <taxon>Craniata</taxon>
        <taxon>Vertebrata</taxon>
        <taxon>Euteleostomi</taxon>
        <taxon>Actinopterygii</taxon>
        <taxon>Neopterygii</taxon>
        <taxon>Teleostei</taxon>
        <taxon>Neoteleostei</taxon>
        <taxon>Acanthomorphata</taxon>
        <taxon>Gobiaria</taxon>
        <taxon>Gobiiformes</taxon>
        <taxon>Gobioidei</taxon>
        <taxon>Gobiidae</taxon>
        <taxon>Gobionellinae</taxon>
        <taxon>Mugilogobius</taxon>
    </lineage>
</organism>
<name>A0AAW0MTU7_9GOBI</name>
<dbReference type="InterPro" id="IPR041555">
    <property type="entry name" value="MG3"/>
</dbReference>
<dbReference type="Pfam" id="PF01759">
    <property type="entry name" value="NTR"/>
    <property type="match status" value="1"/>
</dbReference>
<dbReference type="Pfam" id="PF07703">
    <property type="entry name" value="A2M_BRD"/>
    <property type="match status" value="1"/>
</dbReference>
<dbReference type="InterPro" id="IPR000020">
    <property type="entry name" value="Anaphylatoxin/fibulin"/>
</dbReference>
<evidence type="ECO:0000256" key="2">
    <source>
        <dbReference type="ARBA" id="ARBA00022525"/>
    </source>
</evidence>
<keyword evidence="8" id="KW-1185">Reference proteome</keyword>
<dbReference type="Gene3D" id="6.20.50.160">
    <property type="match status" value="1"/>
</dbReference>
<dbReference type="SMART" id="SM01359">
    <property type="entry name" value="A2M_N_2"/>
    <property type="match status" value="1"/>
</dbReference>
<evidence type="ECO:0000313" key="7">
    <source>
        <dbReference type="EMBL" id="KAK7882749.1"/>
    </source>
</evidence>
<dbReference type="FunFam" id="2.60.40.10:FF:000155">
    <property type="entry name" value="complement C3 isoform X1"/>
    <property type="match status" value="1"/>
</dbReference>
<dbReference type="PANTHER" id="PTHR11412:SF167">
    <property type="entry name" value="COMPLEMENT COMPONENT C3B, TANDEM DUPLICATE 1 ISOFORM X1-RELATED"/>
    <property type="match status" value="1"/>
</dbReference>
<dbReference type="InterPro" id="IPR050473">
    <property type="entry name" value="A2M/Complement_sys"/>
</dbReference>
<dbReference type="Pfam" id="PF01821">
    <property type="entry name" value="ANATO"/>
    <property type="match status" value="1"/>
</dbReference>
<evidence type="ECO:0000256" key="1">
    <source>
        <dbReference type="ARBA" id="ARBA00004613"/>
    </source>
</evidence>
<dbReference type="Proteomes" id="UP001460270">
    <property type="component" value="Unassembled WGS sequence"/>
</dbReference>
<dbReference type="CDD" id="cd00017">
    <property type="entry name" value="ANATO"/>
    <property type="match status" value="1"/>
</dbReference>
<dbReference type="Gene3D" id="2.60.120.1540">
    <property type="match status" value="1"/>
</dbReference>
<dbReference type="SUPFAM" id="SSF49410">
    <property type="entry name" value="Alpha-macroglobulin receptor domain"/>
    <property type="match status" value="1"/>
</dbReference>
<dbReference type="InterPro" id="IPR008930">
    <property type="entry name" value="Terpenoid_cyclase/PrenylTrfase"/>
</dbReference>
<dbReference type="InterPro" id="IPR040839">
    <property type="entry name" value="MG4"/>
</dbReference>
<feature type="signal peptide" evidence="5">
    <location>
        <begin position="1"/>
        <end position="20"/>
    </location>
</feature>
<accession>A0AAW0MTU7</accession>
<dbReference type="Gene3D" id="2.60.40.1940">
    <property type="match status" value="1"/>
</dbReference>
<dbReference type="PROSITE" id="PS50189">
    <property type="entry name" value="NTR"/>
    <property type="match status" value="1"/>
</dbReference>
<evidence type="ECO:0000259" key="6">
    <source>
        <dbReference type="PROSITE" id="PS50189"/>
    </source>
</evidence>
<dbReference type="Pfam" id="PF21308">
    <property type="entry name" value="C3_CUB2"/>
    <property type="match status" value="1"/>
</dbReference>
<dbReference type="InterPro" id="IPR041425">
    <property type="entry name" value="C3/4/5_MG1"/>
</dbReference>
<evidence type="ECO:0000256" key="3">
    <source>
        <dbReference type="ARBA" id="ARBA00023157"/>
    </source>
</evidence>
<feature type="compositionally biased region" description="Low complexity" evidence="4">
    <location>
        <begin position="726"/>
        <end position="739"/>
    </location>
</feature>
<dbReference type="Gene3D" id="2.20.130.20">
    <property type="match status" value="1"/>
</dbReference>
<dbReference type="Gene3D" id="2.60.40.10">
    <property type="entry name" value="Immunoglobulins"/>
    <property type="match status" value="2"/>
</dbReference>
<dbReference type="InterPro" id="IPR002890">
    <property type="entry name" value="MG2"/>
</dbReference>
<dbReference type="SUPFAM" id="SSF48239">
    <property type="entry name" value="Terpenoid cyclases/Protein prenyltransferases"/>
    <property type="match status" value="1"/>
</dbReference>
<dbReference type="Pfam" id="PF17791">
    <property type="entry name" value="MG3"/>
    <property type="match status" value="1"/>
</dbReference>
<keyword evidence="5" id="KW-0732">Signal</keyword>
<dbReference type="Pfam" id="PF17789">
    <property type="entry name" value="MG4"/>
    <property type="match status" value="1"/>
</dbReference>
<dbReference type="Pfam" id="PF00207">
    <property type="entry name" value="A2M"/>
    <property type="match status" value="1"/>
</dbReference>
<dbReference type="SMART" id="SM00643">
    <property type="entry name" value="C345C"/>
    <property type="match status" value="1"/>
</dbReference>
<protein>
    <recommendedName>
        <fullName evidence="6">NTR domain-containing protein</fullName>
    </recommendedName>
</protein>
<dbReference type="Gene3D" id="2.60.40.690">
    <property type="entry name" value="Alpha-macroglobulin, receptor-binding domain"/>
    <property type="match status" value="1"/>
</dbReference>
<dbReference type="Gene3D" id="1.20.91.20">
    <property type="entry name" value="Anaphylotoxins (complement system)"/>
    <property type="match status" value="1"/>
</dbReference>
<dbReference type="InterPro" id="IPR011626">
    <property type="entry name" value="Alpha-macroglobulin_TED"/>
</dbReference>
<dbReference type="PANTHER" id="PTHR11412">
    <property type="entry name" value="MACROGLOBULIN / COMPLEMENT"/>
    <property type="match status" value="1"/>
</dbReference>
<reference evidence="8" key="1">
    <citation type="submission" date="2024-04" db="EMBL/GenBank/DDBJ databases">
        <title>Salinicola lusitanus LLJ914,a marine bacterium isolated from the Okinawa Trough.</title>
        <authorList>
            <person name="Li J."/>
        </authorList>
    </citation>
    <scope>NUCLEOTIDE SEQUENCE [LARGE SCALE GENOMIC DNA]</scope>
</reference>
<gene>
    <name evidence="7" type="ORF">WMY93_028923</name>
</gene>
<dbReference type="InterPro" id="IPR009048">
    <property type="entry name" value="A-macroglobulin_rcpt-bd"/>
</dbReference>
<evidence type="ECO:0000313" key="8">
    <source>
        <dbReference type="Proteomes" id="UP001460270"/>
    </source>
</evidence>
<dbReference type="InterPro" id="IPR008993">
    <property type="entry name" value="TIMP-like_OB-fold"/>
</dbReference>
<dbReference type="InterPro" id="IPR048848">
    <property type="entry name" value="C3_CUB2"/>
</dbReference>
<evidence type="ECO:0000256" key="4">
    <source>
        <dbReference type="SAM" id="MobiDB-lite"/>
    </source>
</evidence>
<dbReference type="Gene3D" id="2.60.40.1930">
    <property type="match status" value="3"/>
</dbReference>
<dbReference type="Pfam" id="PF17790">
    <property type="entry name" value="MG1"/>
    <property type="match status" value="1"/>
</dbReference>
<feature type="compositionally biased region" description="Acidic residues" evidence="4">
    <location>
        <begin position="749"/>
        <end position="758"/>
    </location>
</feature>
<dbReference type="Pfam" id="PF07677">
    <property type="entry name" value="A2M_recep"/>
    <property type="match status" value="1"/>
</dbReference>
<dbReference type="SMART" id="SM01360">
    <property type="entry name" value="A2M"/>
    <property type="match status" value="1"/>
</dbReference>
<feature type="region of interest" description="Disordered" evidence="4">
    <location>
        <begin position="721"/>
        <end position="761"/>
    </location>
</feature>
<dbReference type="InterPro" id="IPR036595">
    <property type="entry name" value="A-macroglobulin_rcpt-bd_sf"/>
</dbReference>
<dbReference type="InterPro" id="IPR013783">
    <property type="entry name" value="Ig-like_fold"/>
</dbReference>
<dbReference type="SMART" id="SM01361">
    <property type="entry name" value="A2M_recep"/>
    <property type="match status" value="1"/>
</dbReference>
<dbReference type="Gene3D" id="1.50.10.20">
    <property type="match status" value="1"/>
</dbReference>
<sequence length="1680" mass="189357">MSHWILTSLLLFTLPLLCSCSRQFLIVSPNVMRVDSEENVFLQAMNVSGMTIKVTIRFTDYDTDDSLIEQYTTLTEANNYHTLASVRLPSGNLIREDNRNIYVFMTVTFETVKNNNVEVLYNEKKAILVSFHSGYIFIQTDKPIYKPGEIVQIRAYVSSTTFKATSSKPISIDVKNTGGNVVHRVINTKPEKWVLATSCPIPEIVTEGQWTIIAKFDDSPQNNFNTTFEVKKYVLPAFRVTVTPAKQYVDVEDTELNVQVTARYFFDETVNATAYVIYGLREGQKSWRAPNVKQVDMQRGTGTLNLKMDEIRKACEKPDCSLVNRYVYIKLTVLSASGRKSIKIVKAPYILTLKEMPKYFKPGVPFYFTVDTTYHDGSAANNIPLIIKVQGDSQTWSTGPVSINMPKEIISQKINITTNKTGLPEDRQATMDVIVEPYQPANRDHANYLYIRSVRQVALGQRSIELSIKSALKSYIHEITYLIVTKGKILEGRRFRVAGQEVTGVPVTITPEMIPTFRFVVFYLLGSEVVSDSVKVEVSSTCIKPPSIVGLEPPFLPGETLNLEIRGEPSAKVSLVAVDQAVYLLRKNRFTQRHILNEIDSRDFGCTQGSGENAMGVFRDAGLLFAMLKGSSTSTRQDLKCPNTARRRRSAVQMAQQTQLGKFPGENPAALLPRRSEGVLMPYSCEQRSLYITEGPECIRAFLKCCNIYKKIVFTQTPDDEDLGRSIKSGRSSDISNSDDNNDLGALGEDNDSTDEVDYNSIDRPRSKFEDTWLWRDEVLSNIGNQEGDAVKPIDVVLPDSLTEWSILAVSSSSKTGFCVGTPKKFVVSKQFFVDLKLPYSVARYEQVEIKAVVYNNIHSKHAKPLSVRVVLEKTSKMCSVAFRKQHSQRIKVWPRSSAVVRYSIVPFEAGKIPITVMAFADGWMSDAIIKTLNVVVEGVQKEVHKTIHLNPAEHGNTQIVRTIKPAVKGQVPRSVEKTELKLSGAVLAESIQNAIHDDPLAKLIGMPGGCVEQNLASMTFPVIASTYLDLTKNWETVDTQRKVNASEYIKKGYNNQLNYRKADGSYPPYGGRGPSTWVTAYVVKVFTMAYSLFATKKELEDIIKIDEICLPVSFLIKNKQSADGSFTEENPVSNHYMTGGLHGSKSSPALTAFVTIALAEVREKNIDCSYKGGKIQPALDKAGPYLNQELQKSPAPNPYTKAIISYALASITEDFDPTDILLKASSAYSAEELYWRDDDHFAKQEGTGYALLALLKKRKMTEAQKAFNYLKARRYLSSSSKNTQSTMVMLQAMAEYLIKQPPPVQTNLTVSLRIGARTDSLYFNPRTNYQLRSFNVKVNENFEVVATGDGEGTLDVVTHYYQLPEDNAQSCEGFDMQVSMQKSEEEPQADTVNIFTLTINVTSRKLDIARSTFLDITIPTGFTVHNEDLENMVNGVEKYIDHFYFDDKLSERSSLIVQMYEQVKKTRPHILTFRLLQKFNVGFIQPSSVTVYQYYQGSRCTQLYSPPREQNTISASCRDFVCHCVNGDCCEIKNVTHTFLNQERETFACETLHHVYKVKVVSVPEEFYNKYEMEIVKMIKFGRDDTVVDSERRFFFTSLSCRDKCELQKDQEYLIIGPEDDTRTEDPTTHKLMYDVGPDTWVERWPTEDECKTAAFKPKCDSLTAAANYLHNTGCRAKK</sequence>